<dbReference type="EnsemblPlants" id="OBART09G17890.1">
    <property type="protein sequence ID" value="OBART09G17890.1"/>
    <property type="gene ID" value="OBART09G17890"/>
</dbReference>
<feature type="compositionally biased region" description="Low complexity" evidence="1">
    <location>
        <begin position="103"/>
        <end position="119"/>
    </location>
</feature>
<reference evidence="2" key="1">
    <citation type="journal article" date="2009" name="Rice">
        <title>De Novo Next Generation Sequencing of Plant Genomes.</title>
        <authorList>
            <person name="Rounsley S."/>
            <person name="Marri P.R."/>
            <person name="Yu Y."/>
            <person name="He R."/>
            <person name="Sisneros N."/>
            <person name="Goicoechea J.L."/>
            <person name="Lee S.J."/>
            <person name="Angelova A."/>
            <person name="Kudrna D."/>
            <person name="Luo M."/>
            <person name="Affourtit J."/>
            <person name="Desany B."/>
            <person name="Knight J."/>
            <person name="Niazi F."/>
            <person name="Egholm M."/>
            <person name="Wing R.A."/>
        </authorList>
    </citation>
    <scope>NUCLEOTIDE SEQUENCE [LARGE SCALE GENOMIC DNA]</scope>
    <source>
        <strain evidence="2">cv. IRGC 105608</strain>
    </source>
</reference>
<accession>A0A0D3H9F8</accession>
<evidence type="ECO:0000256" key="1">
    <source>
        <dbReference type="SAM" id="MobiDB-lite"/>
    </source>
</evidence>
<feature type="compositionally biased region" description="Gly residues" evidence="1">
    <location>
        <begin position="92"/>
        <end position="102"/>
    </location>
</feature>
<feature type="region of interest" description="Disordered" evidence="1">
    <location>
        <begin position="86"/>
        <end position="119"/>
    </location>
</feature>
<dbReference type="HOGENOM" id="CLU_2065090_0_0_1"/>
<evidence type="ECO:0000313" key="2">
    <source>
        <dbReference type="EnsemblPlants" id="OBART09G17890.1"/>
    </source>
</evidence>
<name>A0A0D3H9F8_9ORYZ</name>
<sequence>MNGSTVQRRLHSWFVPMKMYRCKICRPFVFIDLLRPVPVQASVGECGCGEAVSTGEPGDGEAAAVDGERRCRRLCAARAHRHRWLRAQAEQRGGGSGAGGAGAWRASGGRASGSEQRLG</sequence>
<dbReference type="Gramene" id="OBART09G17890.1">
    <property type="protein sequence ID" value="OBART09G17890.1"/>
    <property type="gene ID" value="OBART09G17890"/>
</dbReference>
<organism evidence="2">
    <name type="scientific">Oryza barthii</name>
    <dbReference type="NCBI Taxonomy" id="65489"/>
    <lineage>
        <taxon>Eukaryota</taxon>
        <taxon>Viridiplantae</taxon>
        <taxon>Streptophyta</taxon>
        <taxon>Embryophyta</taxon>
        <taxon>Tracheophyta</taxon>
        <taxon>Spermatophyta</taxon>
        <taxon>Magnoliopsida</taxon>
        <taxon>Liliopsida</taxon>
        <taxon>Poales</taxon>
        <taxon>Poaceae</taxon>
        <taxon>BOP clade</taxon>
        <taxon>Oryzoideae</taxon>
        <taxon>Oryzeae</taxon>
        <taxon>Oryzinae</taxon>
        <taxon>Oryza</taxon>
    </lineage>
</organism>
<proteinExistence type="predicted"/>
<reference evidence="2" key="2">
    <citation type="submission" date="2015-03" db="UniProtKB">
        <authorList>
            <consortium name="EnsemblPlants"/>
        </authorList>
    </citation>
    <scope>IDENTIFICATION</scope>
</reference>
<evidence type="ECO:0000313" key="3">
    <source>
        <dbReference type="Proteomes" id="UP000026960"/>
    </source>
</evidence>
<dbReference type="AlphaFoldDB" id="A0A0D3H9F8"/>
<dbReference type="PaxDb" id="65489-OBART09G17890.1"/>
<dbReference type="Proteomes" id="UP000026960">
    <property type="component" value="Chromosome 9"/>
</dbReference>
<protein>
    <submittedName>
        <fullName evidence="2">Uncharacterized protein</fullName>
    </submittedName>
</protein>
<keyword evidence="3" id="KW-1185">Reference proteome</keyword>